<dbReference type="VEuPathDB" id="VectorBase:GAUT037069"/>
<protein>
    <submittedName>
        <fullName evidence="1">Uncharacterized protein</fullName>
    </submittedName>
</protein>
<evidence type="ECO:0000313" key="1">
    <source>
        <dbReference type="EnsemblMetazoa" id="GAUT037069-PA"/>
    </source>
</evidence>
<evidence type="ECO:0000313" key="2">
    <source>
        <dbReference type="Proteomes" id="UP000078200"/>
    </source>
</evidence>
<sequence length="131" mass="14694">MSALQPSEPRYLYDKPALSLDPKELWILVHSRISIRHSALQAGQSHGIGRIWIDRSDEGDSAASVSQSTRTQMEFPFSANCCSKESKASRFVSNLEEEIADHGVLKCHEAVTYRTHSDYTFVDNLVPLLES</sequence>
<dbReference type="Proteomes" id="UP000078200">
    <property type="component" value="Unassembled WGS sequence"/>
</dbReference>
<organism evidence="1 2">
    <name type="scientific">Glossina austeni</name>
    <name type="common">Savannah tsetse fly</name>
    <dbReference type="NCBI Taxonomy" id="7395"/>
    <lineage>
        <taxon>Eukaryota</taxon>
        <taxon>Metazoa</taxon>
        <taxon>Ecdysozoa</taxon>
        <taxon>Arthropoda</taxon>
        <taxon>Hexapoda</taxon>
        <taxon>Insecta</taxon>
        <taxon>Pterygota</taxon>
        <taxon>Neoptera</taxon>
        <taxon>Endopterygota</taxon>
        <taxon>Diptera</taxon>
        <taxon>Brachycera</taxon>
        <taxon>Muscomorpha</taxon>
        <taxon>Hippoboscoidea</taxon>
        <taxon>Glossinidae</taxon>
        <taxon>Glossina</taxon>
    </lineage>
</organism>
<dbReference type="AlphaFoldDB" id="A0A1A9VH53"/>
<dbReference type="EnsemblMetazoa" id="GAUT037069-RA">
    <property type="protein sequence ID" value="GAUT037069-PA"/>
    <property type="gene ID" value="GAUT037069"/>
</dbReference>
<keyword evidence="2" id="KW-1185">Reference proteome</keyword>
<accession>A0A1A9VH53</accession>
<proteinExistence type="predicted"/>
<reference evidence="1" key="1">
    <citation type="submission" date="2020-05" db="UniProtKB">
        <authorList>
            <consortium name="EnsemblMetazoa"/>
        </authorList>
    </citation>
    <scope>IDENTIFICATION</scope>
    <source>
        <strain evidence="1">TTRI</strain>
    </source>
</reference>
<name>A0A1A9VH53_GLOAU</name>